<dbReference type="EMBL" id="SHMF01000002">
    <property type="protein sequence ID" value="TAA35310.1"/>
    <property type="molecule type" value="Genomic_DNA"/>
</dbReference>
<evidence type="ECO:0000313" key="3">
    <source>
        <dbReference type="EMBL" id="TAA35310.1"/>
    </source>
</evidence>
<dbReference type="Proteomes" id="UP000292087">
    <property type="component" value="Unassembled WGS sequence"/>
</dbReference>
<proteinExistence type="predicted"/>
<reference evidence="3 4" key="1">
    <citation type="submission" date="2019-02" db="EMBL/GenBank/DDBJ databases">
        <title>WGS of Pseudoxanthomonas species novum from clinical isolates.</title>
        <authorList>
            <person name="Bernier A.-M."/>
            <person name="Bernard K."/>
            <person name="Vachon A."/>
        </authorList>
    </citation>
    <scope>NUCLEOTIDE SEQUENCE [LARGE SCALE GENOMIC DNA]</scope>
    <source>
        <strain evidence="3 4">NML140781</strain>
    </source>
</reference>
<dbReference type="InterPro" id="IPR025388">
    <property type="entry name" value="Alginate_export_dom"/>
</dbReference>
<keyword evidence="1" id="KW-0732">Signal</keyword>
<sequence>MNTFGRGSAMRKCKIAVLMTTALAAVIPAAQAQMASQDAGYPLAAQGWGGKTGADTWMSRYVEDWTALRDPAKRTGVFDGLKYIPFNDSGDTYLSVSMEQRFRGDYYSAIGLREGAASQSPWLYRAFLGADLHVGEHVRAFIELAHGGYDGRNVTSFPASQRDDAFLQQAFVDLTGKWGDAEVGVRVGRQDFQDGPQWLVTTRENSNTRVTFDGVRAWAIGADRRLDVFDYRYVDQQGGYFDDGTLSSKRFSGALAGFRLAGTGLYLEPFWFHARDDNKAWGGKVARETRDYFGMHFYGTHGALTFDTAAMYQTGDFGERDLRAYSAYSTFNWKLSGTGWAPQVGFHADLSSGGGAYGSGTLRNSSILFGSGPYHSWATWFGSTNYIAFAPMFQFAPSKTTSVQLQYQRMWRQSTEDAIYSGAGTAYAGTQRTDGRRIGDLLRLNATWKVSRYVAFTARAERFLAAAAMEDAGYGDATFFGGFMTFRF</sequence>
<comment type="caution">
    <text evidence="3">The sequence shown here is derived from an EMBL/GenBank/DDBJ whole genome shotgun (WGS) entry which is preliminary data.</text>
</comment>
<evidence type="ECO:0000313" key="4">
    <source>
        <dbReference type="Proteomes" id="UP000292087"/>
    </source>
</evidence>
<gene>
    <name evidence="3" type="ORF">EA656_06295</name>
</gene>
<dbReference type="AlphaFoldDB" id="A0A4Q8LTU5"/>
<evidence type="ECO:0000259" key="2">
    <source>
        <dbReference type="Pfam" id="PF13372"/>
    </source>
</evidence>
<dbReference type="Pfam" id="PF13372">
    <property type="entry name" value="Alginate_exp"/>
    <property type="match status" value="1"/>
</dbReference>
<organism evidence="3 4">
    <name type="scientific">Pseudoxanthomonas winnipegensis</name>
    <dbReference type="NCBI Taxonomy" id="2480810"/>
    <lineage>
        <taxon>Bacteria</taxon>
        <taxon>Pseudomonadati</taxon>
        <taxon>Pseudomonadota</taxon>
        <taxon>Gammaproteobacteria</taxon>
        <taxon>Lysobacterales</taxon>
        <taxon>Lysobacteraceae</taxon>
        <taxon>Pseudoxanthomonas</taxon>
    </lineage>
</organism>
<accession>A0A4Q8LTU5</accession>
<feature type="chain" id="PRO_5020806673" description="Alginate export domain-containing protein" evidence="1">
    <location>
        <begin position="33"/>
        <end position="488"/>
    </location>
</feature>
<evidence type="ECO:0000256" key="1">
    <source>
        <dbReference type="SAM" id="SignalP"/>
    </source>
</evidence>
<protein>
    <recommendedName>
        <fullName evidence="2">Alginate export domain-containing protein</fullName>
    </recommendedName>
</protein>
<feature type="domain" description="Alginate export" evidence="2">
    <location>
        <begin position="93"/>
        <end position="474"/>
    </location>
</feature>
<name>A0A4Q8LTU5_9GAMM</name>
<feature type="signal peptide" evidence="1">
    <location>
        <begin position="1"/>
        <end position="32"/>
    </location>
</feature>